<feature type="binding site" evidence="1">
    <location>
        <position position="241"/>
    </location>
    <ligand>
        <name>[2Fe-2S] cluster</name>
        <dbReference type="ChEBI" id="CHEBI:190135"/>
    </ligand>
</feature>
<dbReference type="InterPro" id="IPR017927">
    <property type="entry name" value="FAD-bd_FR_type"/>
</dbReference>
<dbReference type="OrthoDB" id="9796486at2"/>
<dbReference type="SUPFAM" id="SSF63380">
    <property type="entry name" value="Riboflavin synthase domain-like"/>
    <property type="match status" value="1"/>
</dbReference>
<dbReference type="SUPFAM" id="SSF52343">
    <property type="entry name" value="Ferredoxin reductase-like, C-terminal NADP-linked domain"/>
    <property type="match status" value="1"/>
</dbReference>
<protein>
    <submittedName>
        <fullName evidence="3">Oxidoreductase</fullName>
    </submittedName>
</protein>
<feature type="domain" description="FAD-binding FR-type" evidence="2">
    <location>
        <begin position="8"/>
        <end position="106"/>
    </location>
</feature>
<keyword evidence="1" id="KW-0411">Iron-sulfur</keyword>
<feature type="binding site" evidence="1">
    <location>
        <position position="246"/>
    </location>
    <ligand>
        <name>[2Fe-2S] cluster</name>
        <dbReference type="ChEBI" id="CHEBI:190135"/>
    </ligand>
</feature>
<keyword evidence="1" id="KW-0001">2Fe-2S</keyword>
<dbReference type="Proteomes" id="UP000286208">
    <property type="component" value="Unassembled WGS sequence"/>
</dbReference>
<dbReference type="InterPro" id="IPR012165">
    <property type="entry name" value="Cyt_c3_hydrogenase_gsu"/>
</dbReference>
<sequence>MTALASSLVPLAYRVTGRTVETHDSVTLDLTPTGAAVPRFRPGQFMMLCAPGVGDVPISVCADPTRDDDVLVHTVRRVGAASAALHDAPVGAVVGVRGPYGTTWDLGAAAGGDLVIVAGGVGLAAVRAPVLAVCADRPRYRTVTLVVGARSPEEILYRRELDAWRAAGLDVVVTIDQPARDWTGPVGFVTEALARLSVDPAHTRALVCGPEAMMRFCVRVLEGYGVERRQIQVSLERNMQCGVGVCGHCQLGELLLCRDGPVVDYAVAGPLLHTREL</sequence>
<organism evidence="3 4">
    <name type="scientific">Prescottella agglutinans</name>
    <dbReference type="NCBI Taxonomy" id="1644129"/>
    <lineage>
        <taxon>Bacteria</taxon>
        <taxon>Bacillati</taxon>
        <taxon>Actinomycetota</taxon>
        <taxon>Actinomycetes</taxon>
        <taxon>Mycobacteriales</taxon>
        <taxon>Nocardiaceae</taxon>
        <taxon>Prescottella</taxon>
    </lineage>
</organism>
<feature type="binding site" evidence="1">
    <location>
        <position position="257"/>
    </location>
    <ligand>
        <name>[2Fe-2S] cluster</name>
        <dbReference type="ChEBI" id="CHEBI:190135"/>
    </ligand>
</feature>
<dbReference type="PIRSF" id="PIRSF006816">
    <property type="entry name" value="Cyc3_hyd_g"/>
    <property type="match status" value="1"/>
</dbReference>
<dbReference type="PANTHER" id="PTHR43513:SF3">
    <property type="entry name" value="DIHYDROOROTATE DEHYDROGENASE B (NAD(+)), ELECTRON TRANSFER SUBUNIT-RELATED"/>
    <property type="match status" value="1"/>
</dbReference>
<name>A0A3S3AI26_9NOCA</name>
<proteinExistence type="predicted"/>
<dbReference type="GO" id="GO:0046872">
    <property type="term" value="F:metal ion binding"/>
    <property type="evidence" value="ECO:0007669"/>
    <property type="project" value="UniProtKB-KW"/>
</dbReference>
<dbReference type="PANTHER" id="PTHR43513">
    <property type="entry name" value="DIHYDROOROTATE DEHYDROGENASE B (NAD(+)), ELECTRON TRANSFER SUBUNIT"/>
    <property type="match status" value="1"/>
</dbReference>
<dbReference type="GO" id="GO:0051537">
    <property type="term" value="F:2 iron, 2 sulfur cluster binding"/>
    <property type="evidence" value="ECO:0007669"/>
    <property type="project" value="UniProtKB-KW"/>
</dbReference>
<dbReference type="InterPro" id="IPR001433">
    <property type="entry name" value="OxRdtase_FAD/NAD-bd"/>
</dbReference>
<dbReference type="PROSITE" id="PS51384">
    <property type="entry name" value="FAD_FR"/>
    <property type="match status" value="1"/>
</dbReference>
<feature type="binding site" evidence="1">
    <location>
        <position position="249"/>
    </location>
    <ligand>
        <name>[2Fe-2S] cluster</name>
        <dbReference type="ChEBI" id="CHEBI:190135"/>
    </ligand>
</feature>
<keyword evidence="4" id="KW-1185">Reference proteome</keyword>
<dbReference type="InterPro" id="IPR039261">
    <property type="entry name" value="FNR_nucleotide-bd"/>
</dbReference>
<dbReference type="GO" id="GO:0016491">
    <property type="term" value="F:oxidoreductase activity"/>
    <property type="evidence" value="ECO:0007669"/>
    <property type="project" value="InterPro"/>
</dbReference>
<evidence type="ECO:0000313" key="3">
    <source>
        <dbReference type="EMBL" id="RVW08731.1"/>
    </source>
</evidence>
<reference evidence="3 4" key="1">
    <citation type="submission" date="2018-11" db="EMBL/GenBank/DDBJ databases">
        <title>Rhodococcus spongicola sp. nov. and Rhodococcus xishaensis sp. nov. from marine sponges.</title>
        <authorList>
            <person name="Li L."/>
            <person name="Lin H.W."/>
        </authorList>
    </citation>
    <scope>NUCLEOTIDE SEQUENCE [LARGE SCALE GENOMIC DNA]</scope>
    <source>
        <strain evidence="3 4">CCTCC AB2014297</strain>
    </source>
</reference>
<gene>
    <name evidence="3" type="ORF">EGT67_14485</name>
</gene>
<keyword evidence="1" id="KW-0408">Iron</keyword>
<dbReference type="AlphaFoldDB" id="A0A3S3AI26"/>
<evidence type="ECO:0000256" key="1">
    <source>
        <dbReference type="PIRSR" id="PIRSR006816-2"/>
    </source>
</evidence>
<comment type="cofactor">
    <cofactor evidence="1">
        <name>[2Fe-2S] cluster</name>
        <dbReference type="ChEBI" id="CHEBI:190135"/>
    </cofactor>
    <text evidence="1">Binds 1 [2Fe-2S] cluster per subunit.</text>
</comment>
<dbReference type="CDD" id="cd06221">
    <property type="entry name" value="sulfite_reductase_like"/>
    <property type="match status" value="1"/>
</dbReference>
<dbReference type="InterPro" id="IPR019480">
    <property type="entry name" value="Dihydroorotate_DH_Fe-S-bd"/>
</dbReference>
<dbReference type="InterPro" id="IPR050353">
    <property type="entry name" value="PyrK_electron_transfer"/>
</dbReference>
<dbReference type="InterPro" id="IPR017938">
    <property type="entry name" value="Riboflavin_synthase-like_b-brl"/>
</dbReference>
<keyword evidence="1" id="KW-0479">Metal-binding</keyword>
<dbReference type="RefSeq" id="WP_127916786.1">
    <property type="nucleotide sequence ID" value="NZ_RKLP01000007.1"/>
</dbReference>
<dbReference type="Pfam" id="PF00175">
    <property type="entry name" value="NAD_binding_1"/>
    <property type="match status" value="1"/>
</dbReference>
<dbReference type="EMBL" id="RKLP01000007">
    <property type="protein sequence ID" value="RVW08731.1"/>
    <property type="molecule type" value="Genomic_DNA"/>
</dbReference>
<dbReference type="Gene3D" id="2.40.30.10">
    <property type="entry name" value="Translation factors"/>
    <property type="match status" value="1"/>
</dbReference>
<evidence type="ECO:0000313" key="4">
    <source>
        <dbReference type="Proteomes" id="UP000286208"/>
    </source>
</evidence>
<dbReference type="PRINTS" id="PR00406">
    <property type="entry name" value="CYTB5RDTASE"/>
</dbReference>
<dbReference type="GO" id="GO:0006221">
    <property type="term" value="P:pyrimidine nucleotide biosynthetic process"/>
    <property type="evidence" value="ECO:0007669"/>
    <property type="project" value="InterPro"/>
</dbReference>
<evidence type="ECO:0000259" key="2">
    <source>
        <dbReference type="PROSITE" id="PS51384"/>
    </source>
</evidence>
<dbReference type="Pfam" id="PF10418">
    <property type="entry name" value="DHODB_Fe-S_bind"/>
    <property type="match status" value="1"/>
</dbReference>
<accession>A0A3S3AI26</accession>
<dbReference type="Gene3D" id="3.40.50.80">
    <property type="entry name" value="Nucleotide-binding domain of ferredoxin-NADP reductase (FNR) module"/>
    <property type="match status" value="1"/>
</dbReference>
<dbReference type="GO" id="GO:0050660">
    <property type="term" value="F:flavin adenine dinucleotide binding"/>
    <property type="evidence" value="ECO:0007669"/>
    <property type="project" value="InterPro"/>
</dbReference>
<comment type="caution">
    <text evidence="3">The sequence shown here is derived from an EMBL/GenBank/DDBJ whole genome shotgun (WGS) entry which is preliminary data.</text>
</comment>